<evidence type="ECO:0000313" key="2">
    <source>
        <dbReference type="Proteomes" id="UP000248555"/>
    </source>
</evidence>
<dbReference type="AlphaFoldDB" id="A0A327YJN5"/>
<dbReference type="RefSeq" id="WP_111644425.1">
    <property type="nucleotide sequence ID" value="NZ_QLMH01000003.1"/>
</dbReference>
<keyword evidence="2" id="KW-1185">Reference proteome</keyword>
<dbReference type="Pfam" id="PF10763">
    <property type="entry name" value="DUF2584"/>
    <property type="match status" value="1"/>
</dbReference>
<dbReference type="InterPro" id="IPR019699">
    <property type="entry name" value="DUF2584"/>
</dbReference>
<dbReference type="InterPro" id="IPR015947">
    <property type="entry name" value="PUA-like_sf"/>
</dbReference>
<dbReference type="Proteomes" id="UP000248555">
    <property type="component" value="Unassembled WGS sequence"/>
</dbReference>
<comment type="caution">
    <text evidence="1">The sequence shown here is derived from an EMBL/GenBank/DDBJ whole genome shotgun (WGS) entry which is preliminary data.</text>
</comment>
<dbReference type="EMBL" id="QLMH01000003">
    <property type="protein sequence ID" value="RAK21163.1"/>
    <property type="molecule type" value="Genomic_DNA"/>
</dbReference>
<protein>
    <submittedName>
        <fullName evidence="1">Uncharacterized protein DUF2584</fullName>
    </submittedName>
</protein>
<accession>A0A327YJN5</accession>
<gene>
    <name evidence="1" type="ORF">B0I26_103115</name>
</gene>
<organism evidence="1 2">
    <name type="scientific">Paranoxybacillus vitaminiphilus</name>
    <dbReference type="NCBI Taxonomy" id="581036"/>
    <lineage>
        <taxon>Bacteria</taxon>
        <taxon>Bacillati</taxon>
        <taxon>Bacillota</taxon>
        <taxon>Bacilli</taxon>
        <taxon>Bacillales</taxon>
        <taxon>Anoxybacillaceae</taxon>
        <taxon>Paranoxybacillus</taxon>
    </lineage>
</organism>
<evidence type="ECO:0000313" key="1">
    <source>
        <dbReference type="EMBL" id="RAK21163.1"/>
    </source>
</evidence>
<sequence length="80" mass="9195">MGMPLEFNTLIVTKGKEQRVEENTFILEKEGYRIYPINIPIEVRRTLQSEASGQAVVRKIVLENNKTVITYELISLNSIN</sequence>
<dbReference type="SUPFAM" id="SSF88697">
    <property type="entry name" value="PUA domain-like"/>
    <property type="match status" value="1"/>
</dbReference>
<name>A0A327YJN5_9BACL</name>
<reference evidence="1 2" key="1">
    <citation type="submission" date="2018-06" db="EMBL/GenBank/DDBJ databases">
        <title>Genomic Encyclopedia of Type Strains, Phase III (KMG-III): the genomes of soil and plant-associated and newly described type strains.</title>
        <authorList>
            <person name="Whitman W."/>
        </authorList>
    </citation>
    <scope>NUCLEOTIDE SEQUENCE [LARGE SCALE GENOMIC DNA]</scope>
    <source>
        <strain evidence="1 2">CGMCC 1.8979</strain>
    </source>
</reference>
<dbReference type="OrthoDB" id="2361576at2"/>
<proteinExistence type="predicted"/>
<dbReference type="Gene3D" id="2.40.240.20">
    <property type="entry name" value="Hypothetical PUA domain-like, domain 1"/>
    <property type="match status" value="1"/>
</dbReference>